<proteinExistence type="predicted"/>
<dbReference type="PANTHER" id="PTHR31299">
    <property type="entry name" value="ESTERASE, PUTATIVE (AFU_ORTHOLOGUE AFUA_1G05850)-RELATED"/>
    <property type="match status" value="1"/>
</dbReference>
<gene>
    <name evidence="2" type="ORF">HXX76_006264</name>
</gene>
<dbReference type="GO" id="GO:0046677">
    <property type="term" value="P:response to antibiotic"/>
    <property type="evidence" value="ECO:0007669"/>
    <property type="project" value="InterPro"/>
</dbReference>
<dbReference type="Gene3D" id="3.40.1660.10">
    <property type="entry name" value="EreA-like (biosynthetic domain)"/>
    <property type="match status" value="1"/>
</dbReference>
<evidence type="ECO:0000256" key="1">
    <source>
        <dbReference type="SAM" id="MobiDB-lite"/>
    </source>
</evidence>
<dbReference type="InterPro" id="IPR007815">
    <property type="entry name" value="Emycin_Estase"/>
</dbReference>
<dbReference type="Gene3D" id="3.30.1870.10">
    <property type="entry name" value="EreA-like, domain 2"/>
    <property type="match status" value="1"/>
</dbReference>
<dbReference type="SUPFAM" id="SSF159501">
    <property type="entry name" value="EreA/ChaN-like"/>
    <property type="match status" value="3"/>
</dbReference>
<feature type="region of interest" description="Disordered" evidence="1">
    <location>
        <begin position="218"/>
        <end position="237"/>
    </location>
</feature>
<dbReference type="InterPro" id="IPR014622">
    <property type="entry name" value="UCP036794_erythomycin"/>
</dbReference>
<name>A0A835TDC4_CHLIN</name>
<evidence type="ECO:0000313" key="2">
    <source>
        <dbReference type="EMBL" id="KAG2436740.1"/>
    </source>
</evidence>
<reference evidence="2" key="1">
    <citation type="journal article" date="2020" name="bioRxiv">
        <title>Comparative genomics of Chlamydomonas.</title>
        <authorList>
            <person name="Craig R.J."/>
            <person name="Hasan A.R."/>
            <person name="Ness R.W."/>
            <person name="Keightley P.D."/>
        </authorList>
    </citation>
    <scope>NUCLEOTIDE SEQUENCE</scope>
    <source>
        <strain evidence="2">SAG 7.73</strain>
    </source>
</reference>
<feature type="compositionally biased region" description="Pro residues" evidence="1">
    <location>
        <begin position="124"/>
        <end position="134"/>
    </location>
</feature>
<dbReference type="EMBL" id="JAEHOC010000012">
    <property type="protein sequence ID" value="KAG2436740.1"/>
    <property type="molecule type" value="Genomic_DNA"/>
</dbReference>
<dbReference type="CDD" id="cd14728">
    <property type="entry name" value="Ere-like"/>
    <property type="match status" value="1"/>
</dbReference>
<dbReference type="InterPro" id="IPR052036">
    <property type="entry name" value="Hydrolase/PRTase-associated"/>
</dbReference>
<comment type="caution">
    <text evidence="2">The sequence shown here is derived from an EMBL/GenBank/DDBJ whole genome shotgun (WGS) entry which is preliminary data.</text>
</comment>
<accession>A0A835TDC4</accession>
<dbReference type="OrthoDB" id="413649at2759"/>
<organism evidence="2 3">
    <name type="scientific">Chlamydomonas incerta</name>
    <dbReference type="NCBI Taxonomy" id="51695"/>
    <lineage>
        <taxon>Eukaryota</taxon>
        <taxon>Viridiplantae</taxon>
        <taxon>Chlorophyta</taxon>
        <taxon>core chlorophytes</taxon>
        <taxon>Chlorophyceae</taxon>
        <taxon>CS clade</taxon>
        <taxon>Chlamydomonadales</taxon>
        <taxon>Chlamydomonadaceae</taxon>
        <taxon>Chlamydomonas</taxon>
    </lineage>
</organism>
<dbReference type="PANTHER" id="PTHR31299:SF0">
    <property type="entry name" value="ESTERASE, PUTATIVE (AFU_ORTHOLOGUE AFUA_1G05850)-RELATED"/>
    <property type="match status" value="1"/>
</dbReference>
<feature type="region of interest" description="Disordered" evidence="1">
    <location>
        <begin position="588"/>
        <end position="608"/>
    </location>
</feature>
<dbReference type="Pfam" id="PF05139">
    <property type="entry name" value="Erythro_esteras"/>
    <property type="match status" value="3"/>
</dbReference>
<protein>
    <recommendedName>
        <fullName evidence="4">Erythromycin esterase</fullName>
    </recommendedName>
</protein>
<sequence length="639" mass="67332">MATRGARRRDGAGRWSAAAPPVDADTAVAAIRSHAIPVPIAPAAAAAAGGGASRSWAAARVLLDLVPASARIVMLGEATHGTREFYEQRSELTKLLIAERGFTAVVVESDWPDAARVNRYVRGMPPPPSPPPPEAHTHGLGAVPPPEAAVQAGGGPAGGKPDASADEALGDYKRFPRWMWRNRTVAEFVEWLRDHNINNVRSCGADAGARGSMATTAAPAGAAAHEGGPEGGGMGAAAHADAGRAAAQCGFYGMDVYSLHASAEAVLRYLREIDPQAARVVEARYRCFDRHGADAQSYGLATSIFHHSSCEEAVRRALAEVRRRVGGYRAAPPDRPAAHEAALELEANALVVAGAEAYYRNMFSRDEVTWNLRDRHFLATLQLVEAHLGRLQRLVAAAGEVEAAVAAAAAAGGGGGCQPHHEEPRPKLVLWAHNRHLGDARHTDAGWRRGQLNLGQLVRQAYPRQEVLALGFSTHTGHVTAADDWGEPARRQAVRPSLPGAYEHLMHTAAVGGGGGGGGGGRGPGDVFVLDLHRPELAEALAGPRLQRAIGVVYRPDTELQSHYFEADLPRQFDLLVHVESTAAVHPLDVPPPPRRGRSVGGGGGEDDWSVAAAAAVSRGEAELGATHGDMPELWPSGV</sequence>
<dbReference type="PIRSF" id="PIRSF036794">
    <property type="entry name" value="UCP_erythr_ester"/>
    <property type="match status" value="1"/>
</dbReference>
<evidence type="ECO:0008006" key="4">
    <source>
        <dbReference type="Google" id="ProtNLM"/>
    </source>
</evidence>
<dbReference type="AlphaFoldDB" id="A0A835TDC4"/>
<evidence type="ECO:0000313" key="3">
    <source>
        <dbReference type="Proteomes" id="UP000650467"/>
    </source>
</evidence>
<feature type="region of interest" description="Disordered" evidence="1">
    <location>
        <begin position="124"/>
        <end position="165"/>
    </location>
</feature>
<dbReference type="Proteomes" id="UP000650467">
    <property type="component" value="Unassembled WGS sequence"/>
</dbReference>
<keyword evidence="3" id="KW-1185">Reference proteome</keyword>